<feature type="domain" description="Metallo-beta-lactamase" evidence="2">
    <location>
        <begin position="91"/>
        <end position="269"/>
    </location>
</feature>
<dbReference type="InterPro" id="IPR050114">
    <property type="entry name" value="UPF0173_UPF0282_UlaG_hydrolase"/>
</dbReference>
<organism evidence="3 4">
    <name type="scientific">Pseudoduganella umbonata</name>
    <dbReference type="NCBI Taxonomy" id="864828"/>
    <lineage>
        <taxon>Bacteria</taxon>
        <taxon>Pseudomonadati</taxon>
        <taxon>Pseudomonadota</taxon>
        <taxon>Betaproteobacteria</taxon>
        <taxon>Burkholderiales</taxon>
        <taxon>Oxalobacteraceae</taxon>
        <taxon>Telluria group</taxon>
        <taxon>Pseudoduganella</taxon>
    </lineage>
</organism>
<reference evidence="3 4" key="1">
    <citation type="submission" date="2019-05" db="EMBL/GenBank/DDBJ databases">
        <title>Draft Genome Sequences of Six Type Strains of the Genus Massilia.</title>
        <authorList>
            <person name="Miess H."/>
            <person name="Frediansyhah A."/>
            <person name="Gross H."/>
        </authorList>
    </citation>
    <scope>NUCLEOTIDE SEQUENCE [LARGE SCALE GENOMIC DNA]</scope>
    <source>
        <strain evidence="3 4">DSMZ 26121</strain>
    </source>
</reference>
<dbReference type="InterPro" id="IPR036866">
    <property type="entry name" value="RibonucZ/Hydroxyglut_hydro"/>
</dbReference>
<evidence type="ECO:0000256" key="1">
    <source>
        <dbReference type="SAM" id="SignalP"/>
    </source>
</evidence>
<dbReference type="PANTHER" id="PTHR43546:SF7">
    <property type="entry name" value="METALLO-BETA-LACTAMASE DOMAIN-CONTAINING PROTEIN"/>
    <property type="match status" value="1"/>
</dbReference>
<dbReference type="Pfam" id="PF12706">
    <property type="entry name" value="Lactamase_B_2"/>
    <property type="match status" value="1"/>
</dbReference>
<sequence length="318" mass="34453">MERMMAFTAKILCVLTLALGGIAAAQQPATAPRFTLNIPAATPAAQAEYSVQFIGTATVLVRFGGLTILTDPNFLHKGDHVHLGYGLTSERQTDPAIEFDALPPIDLVLLSHLHDDHFDKLVREKLKRATPIVTTASAADDLRELGFTAVIGLSTWQDVLVTKGETTLRLTAMPGRHGPVAAAALLPAVMGSMLDFSSAAGRYRMYVSGDTMVYRDIDEIPRRFPSVDLALLHLGGTRILGIVTVTMDAKEGLKMLKLIAPHHAIPIHYNDYDVFKSPLSDFQKAVQDAGLADKVSYLKHGETYRFKPVAPGPATSAR</sequence>
<feature type="signal peptide" evidence="1">
    <location>
        <begin position="1"/>
        <end position="25"/>
    </location>
</feature>
<gene>
    <name evidence="3" type="ORF">FCL38_18375</name>
</gene>
<dbReference type="SUPFAM" id="SSF56281">
    <property type="entry name" value="Metallo-hydrolase/oxidoreductase"/>
    <property type="match status" value="1"/>
</dbReference>
<accession>A0ABX5UN20</accession>
<protein>
    <submittedName>
        <fullName evidence="3">MBL fold metallo-hydrolase</fullName>
    </submittedName>
</protein>
<keyword evidence="1" id="KW-0732">Signal</keyword>
<dbReference type="Proteomes" id="UP000298763">
    <property type="component" value="Chromosome"/>
</dbReference>
<evidence type="ECO:0000313" key="3">
    <source>
        <dbReference type="EMBL" id="QCP12168.1"/>
    </source>
</evidence>
<dbReference type="PANTHER" id="PTHR43546">
    <property type="entry name" value="UPF0173 METAL-DEPENDENT HYDROLASE MJ1163-RELATED"/>
    <property type="match status" value="1"/>
</dbReference>
<feature type="chain" id="PRO_5045186575" evidence="1">
    <location>
        <begin position="26"/>
        <end position="318"/>
    </location>
</feature>
<name>A0ABX5UN20_9BURK</name>
<evidence type="ECO:0000259" key="2">
    <source>
        <dbReference type="Pfam" id="PF12706"/>
    </source>
</evidence>
<keyword evidence="4" id="KW-1185">Reference proteome</keyword>
<proteinExistence type="predicted"/>
<dbReference type="EMBL" id="CP040017">
    <property type="protein sequence ID" value="QCP12168.1"/>
    <property type="molecule type" value="Genomic_DNA"/>
</dbReference>
<dbReference type="Gene3D" id="3.60.15.10">
    <property type="entry name" value="Ribonuclease Z/Hydroxyacylglutathione hydrolase-like"/>
    <property type="match status" value="1"/>
</dbReference>
<dbReference type="InterPro" id="IPR001279">
    <property type="entry name" value="Metallo-B-lactamas"/>
</dbReference>
<evidence type="ECO:0000313" key="4">
    <source>
        <dbReference type="Proteomes" id="UP000298763"/>
    </source>
</evidence>